<sequence length="395" mass="42460">MGAPVGVKTHHGGRGLIAARLDAEHGQWRRGARLGYHAGRIGRRQVRAYHSTPPTGHHRLTPGTISLQTKQSGHTQQSGQPDAGNEAWPAGRILRIGTRGSALALAQAHETRARLMAAHGLSEEAFEIVVIKTSGDRILDRPLSEAGGKGLFTKELENAMLAGEIDIAVHSSKDMPTVLPDGLELVAFLPREDVRDAFISPKAARLQDLPQGAVVGSSSLRRQAMIKRLRPDIEVVMYRGNVQRRLEKLAEGVVDATLLANAGLRRLGMAHVITSVIETSEFLPAVGQGAICIEARGDDQAVRAFLAPIHHRETEICLAAERAFLFELDGSCRTPIGGLARLEGDTLSFRGLILSPDGREAHETEREGPAAQAAALGQDAGAELKRRGGPDFFKV</sequence>
<comment type="caution">
    <text evidence="12">The sequence shown here is derived from an EMBL/GenBank/DDBJ whole genome shotgun (WGS) entry which is preliminary data.</text>
</comment>
<feature type="domain" description="Porphobilinogen deaminase C-terminal" evidence="11">
    <location>
        <begin position="316"/>
        <end position="385"/>
    </location>
</feature>
<dbReference type="UniPathway" id="UPA00251">
    <property type="reaction ID" value="UER00319"/>
</dbReference>
<dbReference type="GO" id="GO:0005737">
    <property type="term" value="C:cytoplasm"/>
    <property type="evidence" value="ECO:0007669"/>
    <property type="project" value="UniProtKB-UniRule"/>
</dbReference>
<keyword evidence="13" id="KW-1185">Reference proteome</keyword>
<dbReference type="InterPro" id="IPR022417">
    <property type="entry name" value="Porphobilin_deaminase_N"/>
</dbReference>
<comment type="subunit">
    <text evidence="4 8">Monomer.</text>
</comment>
<comment type="similarity">
    <text evidence="3 8">Belongs to the HMBS family.</text>
</comment>
<dbReference type="InterPro" id="IPR022419">
    <property type="entry name" value="Porphobilin_deaminase_cofac_BS"/>
</dbReference>
<dbReference type="EC" id="2.5.1.61" evidence="8"/>
<dbReference type="PANTHER" id="PTHR11557:SF0">
    <property type="entry name" value="PORPHOBILINOGEN DEAMINASE"/>
    <property type="match status" value="1"/>
</dbReference>
<comment type="catalytic activity">
    <reaction evidence="7 8">
        <text>4 porphobilinogen + H2O = hydroxymethylbilane + 4 NH4(+)</text>
        <dbReference type="Rhea" id="RHEA:13185"/>
        <dbReference type="ChEBI" id="CHEBI:15377"/>
        <dbReference type="ChEBI" id="CHEBI:28938"/>
        <dbReference type="ChEBI" id="CHEBI:57845"/>
        <dbReference type="ChEBI" id="CHEBI:58126"/>
        <dbReference type="EC" id="2.5.1.61"/>
    </reaction>
</comment>
<dbReference type="InterPro" id="IPR000860">
    <property type="entry name" value="HemC"/>
</dbReference>
<keyword evidence="6 8" id="KW-0627">Porphyrin biosynthesis</keyword>
<proteinExistence type="inferred from homology"/>
<dbReference type="HAMAP" id="MF_00260">
    <property type="entry name" value="Porphobil_deam"/>
    <property type="match status" value="1"/>
</dbReference>
<evidence type="ECO:0000313" key="12">
    <source>
        <dbReference type="EMBL" id="MBA4612883.1"/>
    </source>
</evidence>
<evidence type="ECO:0000256" key="6">
    <source>
        <dbReference type="ARBA" id="ARBA00023244"/>
    </source>
</evidence>
<dbReference type="PRINTS" id="PR00151">
    <property type="entry name" value="PORPHBDMNASE"/>
</dbReference>
<evidence type="ECO:0000259" key="10">
    <source>
        <dbReference type="Pfam" id="PF01379"/>
    </source>
</evidence>
<dbReference type="FunFam" id="3.40.190.10:FF:000005">
    <property type="entry name" value="Porphobilinogen deaminase"/>
    <property type="match status" value="1"/>
</dbReference>
<feature type="region of interest" description="Disordered" evidence="9">
    <location>
        <begin position="359"/>
        <end position="380"/>
    </location>
</feature>
<evidence type="ECO:0000256" key="5">
    <source>
        <dbReference type="ARBA" id="ARBA00022679"/>
    </source>
</evidence>
<comment type="cofactor">
    <cofactor evidence="8">
        <name>dipyrromethane</name>
        <dbReference type="ChEBI" id="CHEBI:60342"/>
    </cofactor>
    <text evidence="8">Binds 1 dipyrromethane group covalently.</text>
</comment>
<evidence type="ECO:0000256" key="8">
    <source>
        <dbReference type="HAMAP-Rule" id="MF_00260"/>
    </source>
</evidence>
<feature type="modified residue" description="S-(dipyrrolylmethanemethyl)cysteine" evidence="8">
    <location>
        <position position="332"/>
    </location>
</feature>
<dbReference type="SUPFAM" id="SSF53850">
    <property type="entry name" value="Periplasmic binding protein-like II"/>
    <property type="match status" value="1"/>
</dbReference>
<evidence type="ECO:0000256" key="4">
    <source>
        <dbReference type="ARBA" id="ARBA00011245"/>
    </source>
</evidence>
<dbReference type="FunFam" id="3.40.190.10:FF:000004">
    <property type="entry name" value="Porphobilinogen deaminase"/>
    <property type="match status" value="1"/>
</dbReference>
<comment type="pathway">
    <text evidence="2">Porphyrin-containing compound metabolism; protoporphyrin-IX biosynthesis; coproporphyrinogen-III from 5-aminolevulinate: step 2/4.</text>
</comment>
<protein>
    <recommendedName>
        <fullName evidence="8">Porphobilinogen deaminase</fullName>
        <shortName evidence="8">PBG</shortName>
        <ecNumber evidence="8">2.5.1.61</ecNumber>
    </recommendedName>
    <alternativeName>
        <fullName evidence="8">Hydroxymethylbilane synthase</fullName>
        <shortName evidence="8">HMBS</shortName>
    </alternativeName>
    <alternativeName>
        <fullName evidence="8">Pre-uroporphyrinogen synthase</fullName>
    </alternativeName>
</protein>
<dbReference type="Gene3D" id="3.30.160.40">
    <property type="entry name" value="Porphobilinogen deaminase, C-terminal domain"/>
    <property type="match status" value="1"/>
</dbReference>
<evidence type="ECO:0000259" key="11">
    <source>
        <dbReference type="Pfam" id="PF03900"/>
    </source>
</evidence>
<evidence type="ECO:0000256" key="2">
    <source>
        <dbReference type="ARBA" id="ARBA00004735"/>
    </source>
</evidence>
<feature type="compositionally biased region" description="Low complexity" evidence="9">
    <location>
        <begin position="370"/>
        <end position="380"/>
    </location>
</feature>
<keyword evidence="5 8" id="KW-0808">Transferase</keyword>
<evidence type="ECO:0000313" key="13">
    <source>
        <dbReference type="Proteomes" id="UP000559404"/>
    </source>
</evidence>
<dbReference type="GO" id="GO:0006782">
    <property type="term" value="P:protoporphyrinogen IX biosynthetic process"/>
    <property type="evidence" value="ECO:0007669"/>
    <property type="project" value="UniProtKB-UniRule"/>
</dbReference>
<dbReference type="PANTHER" id="PTHR11557">
    <property type="entry name" value="PORPHOBILINOGEN DEAMINASE"/>
    <property type="match status" value="1"/>
</dbReference>
<dbReference type="Pfam" id="PF03900">
    <property type="entry name" value="Porphobil_deamC"/>
    <property type="match status" value="1"/>
</dbReference>
<feature type="domain" description="Porphobilinogen deaminase N-terminal" evidence="10">
    <location>
        <begin position="94"/>
        <end position="303"/>
    </location>
</feature>
<dbReference type="Proteomes" id="UP000559404">
    <property type="component" value="Unassembled WGS sequence"/>
</dbReference>
<evidence type="ECO:0000256" key="7">
    <source>
        <dbReference type="ARBA" id="ARBA00048169"/>
    </source>
</evidence>
<feature type="compositionally biased region" description="Basic and acidic residues" evidence="9">
    <location>
        <begin position="359"/>
        <end position="368"/>
    </location>
</feature>
<gene>
    <name evidence="8 12" type="primary">hemC</name>
    <name evidence="12" type="ORF">H1W37_14560</name>
</gene>
<name>A0A838Y1G3_9HYPH</name>
<dbReference type="GO" id="GO:0004418">
    <property type="term" value="F:hydroxymethylbilane synthase activity"/>
    <property type="evidence" value="ECO:0007669"/>
    <property type="project" value="UniProtKB-UniRule"/>
</dbReference>
<dbReference type="Gene3D" id="3.40.190.10">
    <property type="entry name" value="Periplasmic binding protein-like II"/>
    <property type="match status" value="2"/>
</dbReference>
<dbReference type="InterPro" id="IPR036803">
    <property type="entry name" value="Porphobilinogen_deaminase_C_sf"/>
</dbReference>
<evidence type="ECO:0000256" key="9">
    <source>
        <dbReference type="SAM" id="MobiDB-lite"/>
    </source>
</evidence>
<evidence type="ECO:0000256" key="3">
    <source>
        <dbReference type="ARBA" id="ARBA00005638"/>
    </source>
</evidence>
<dbReference type="PROSITE" id="PS00533">
    <property type="entry name" value="PORPHOBILINOGEN_DEAM"/>
    <property type="match status" value="1"/>
</dbReference>
<reference evidence="12 13" key="1">
    <citation type="submission" date="2020-07" db="EMBL/GenBank/DDBJ databases">
        <authorList>
            <person name="Li M."/>
        </authorList>
    </citation>
    <scope>NUCLEOTIDE SEQUENCE [LARGE SCALE GENOMIC DNA]</scope>
    <source>
        <strain evidence="12 13">DSM 23284</strain>
    </source>
</reference>
<dbReference type="SUPFAM" id="SSF54782">
    <property type="entry name" value="Porphobilinogen deaminase (hydroxymethylbilane synthase), C-terminal domain"/>
    <property type="match status" value="1"/>
</dbReference>
<dbReference type="Pfam" id="PF01379">
    <property type="entry name" value="Porphobil_deam"/>
    <property type="match status" value="1"/>
</dbReference>
<comment type="miscellaneous">
    <text evidence="8">The porphobilinogen subunits are added to the dipyrromethane group.</text>
</comment>
<reference evidence="12 13" key="2">
    <citation type="submission" date="2020-08" db="EMBL/GenBank/DDBJ databases">
        <title>Stappia taiwanensis sp. nov., isolated from a coastal thermal spring.</title>
        <authorList>
            <person name="Kampfer P."/>
        </authorList>
    </citation>
    <scope>NUCLEOTIDE SEQUENCE [LARGE SCALE GENOMIC DNA]</scope>
    <source>
        <strain evidence="12 13">DSM 23284</strain>
    </source>
</reference>
<accession>A0A838Y1G3</accession>
<dbReference type="InterPro" id="IPR022418">
    <property type="entry name" value="Porphobilinogen_deaminase_C"/>
</dbReference>
<dbReference type="AlphaFoldDB" id="A0A838Y1G3"/>
<organism evidence="12 13">
    <name type="scientific">Stappia taiwanensis</name>
    <dbReference type="NCBI Taxonomy" id="992267"/>
    <lineage>
        <taxon>Bacteria</taxon>
        <taxon>Pseudomonadati</taxon>
        <taxon>Pseudomonadota</taxon>
        <taxon>Alphaproteobacteria</taxon>
        <taxon>Hyphomicrobiales</taxon>
        <taxon>Stappiaceae</taxon>
        <taxon>Stappia</taxon>
    </lineage>
</organism>
<dbReference type="EMBL" id="JACEON010000014">
    <property type="protein sequence ID" value="MBA4612883.1"/>
    <property type="molecule type" value="Genomic_DNA"/>
</dbReference>
<evidence type="ECO:0000256" key="1">
    <source>
        <dbReference type="ARBA" id="ARBA00002869"/>
    </source>
</evidence>
<comment type="function">
    <text evidence="1 8">Tetrapolymerization of the monopyrrole PBG into the hydroxymethylbilane pre-uroporphyrinogen in several discrete steps.</text>
</comment>
<dbReference type="NCBIfam" id="TIGR00212">
    <property type="entry name" value="hemC"/>
    <property type="match status" value="1"/>
</dbReference>